<comment type="subcellular location">
    <subcellularLocation>
        <location evidence="1">Cell membrane</location>
        <topology evidence="1">Multi-pass membrane protein</topology>
    </subcellularLocation>
</comment>
<keyword evidence="6 8" id="KW-0472">Membrane</keyword>
<dbReference type="RefSeq" id="WP_345550395.1">
    <property type="nucleotide sequence ID" value="NZ_BAAAZA010000012.1"/>
</dbReference>
<feature type="transmembrane region" description="Helical" evidence="8">
    <location>
        <begin position="147"/>
        <end position="167"/>
    </location>
</feature>
<evidence type="ECO:0000313" key="10">
    <source>
        <dbReference type="EMBL" id="GAA3873929.1"/>
    </source>
</evidence>
<evidence type="ECO:0000256" key="8">
    <source>
        <dbReference type="SAM" id="Phobius"/>
    </source>
</evidence>
<feature type="transmembrane region" description="Helical" evidence="8">
    <location>
        <begin position="371"/>
        <end position="391"/>
    </location>
</feature>
<feature type="transmembrane region" description="Helical" evidence="8">
    <location>
        <begin position="255"/>
        <end position="277"/>
    </location>
</feature>
<dbReference type="PROSITE" id="PS50850">
    <property type="entry name" value="MFS"/>
    <property type="match status" value="1"/>
</dbReference>
<reference evidence="11" key="1">
    <citation type="journal article" date="2019" name="Int. J. Syst. Evol. Microbiol.">
        <title>The Global Catalogue of Microorganisms (GCM) 10K type strain sequencing project: providing services to taxonomists for standard genome sequencing and annotation.</title>
        <authorList>
            <consortium name="The Broad Institute Genomics Platform"/>
            <consortium name="The Broad Institute Genome Sequencing Center for Infectious Disease"/>
            <person name="Wu L."/>
            <person name="Ma J."/>
        </authorList>
    </citation>
    <scope>NUCLEOTIDE SEQUENCE [LARGE SCALE GENOMIC DNA]</scope>
    <source>
        <strain evidence="11">JCM 16578</strain>
    </source>
</reference>
<accession>A0ABP7KFR3</accession>
<evidence type="ECO:0000313" key="11">
    <source>
        <dbReference type="Proteomes" id="UP001501563"/>
    </source>
</evidence>
<dbReference type="InterPro" id="IPR036259">
    <property type="entry name" value="MFS_trans_sf"/>
</dbReference>
<evidence type="ECO:0000256" key="3">
    <source>
        <dbReference type="ARBA" id="ARBA00022475"/>
    </source>
</evidence>
<dbReference type="InterPro" id="IPR020846">
    <property type="entry name" value="MFS_dom"/>
</dbReference>
<feature type="transmembrane region" description="Helical" evidence="8">
    <location>
        <begin position="173"/>
        <end position="193"/>
    </location>
</feature>
<protein>
    <recommendedName>
        <fullName evidence="9">Major facilitator superfamily (MFS) profile domain-containing protein</fullName>
    </recommendedName>
</protein>
<gene>
    <name evidence="10" type="ORF">GCM10022207_44380</name>
</gene>
<sequence>MTTLSSRPASGFGAGQRALLFVLAGNMLIDALEVSVVLVALPAVERDLGWPAAAGQWVMSGFAAGFAALLLLGPRLVSRWGRRRVYLAALPLFIAASVAGGLTGQGAVLVATRVVKGMCAALTAPTGLAIIGSTFRPGPEQRRAVSVYSLFGAAGFTAGLLSSGALTELSWRWNPVFPAPVALLLLVAGFRLIPRDTAPAPAVPLRVTLARLARNAPFVRSAVCAATLNGTYLGLLLLLTHWLHDRWGWSSWRTAVAFLPACVPLAVALPFSGRLVARFGTERLIAAGGCAALAGCATALLTGPPSAYASGVLPVLLCVEAAFVLSFAALNLQATSGIAAGHRGAAVPVYQTAVQLGPVVTLPAVAATAAVGYRAALLVLTALSAAGALIASTSRRRDGPGAVV</sequence>
<keyword evidence="4 8" id="KW-0812">Transmembrane</keyword>
<evidence type="ECO:0000256" key="6">
    <source>
        <dbReference type="ARBA" id="ARBA00023136"/>
    </source>
</evidence>
<dbReference type="PANTHER" id="PTHR42718">
    <property type="entry name" value="MAJOR FACILITATOR SUPERFAMILY MULTIDRUG TRANSPORTER MFSC"/>
    <property type="match status" value="1"/>
</dbReference>
<feature type="transmembrane region" description="Helical" evidence="8">
    <location>
        <begin position="85"/>
        <end position="108"/>
    </location>
</feature>
<feature type="transmembrane region" description="Helical" evidence="8">
    <location>
        <begin position="308"/>
        <end position="332"/>
    </location>
</feature>
<feature type="domain" description="Major facilitator superfamily (MFS) profile" evidence="9">
    <location>
        <begin position="19"/>
        <end position="399"/>
    </location>
</feature>
<evidence type="ECO:0000259" key="9">
    <source>
        <dbReference type="PROSITE" id="PS50850"/>
    </source>
</evidence>
<dbReference type="PANTHER" id="PTHR42718:SF46">
    <property type="entry name" value="BLR6921 PROTEIN"/>
    <property type="match status" value="1"/>
</dbReference>
<feature type="transmembrane region" description="Helical" evidence="8">
    <location>
        <begin position="284"/>
        <end position="302"/>
    </location>
</feature>
<evidence type="ECO:0000256" key="5">
    <source>
        <dbReference type="ARBA" id="ARBA00022989"/>
    </source>
</evidence>
<feature type="transmembrane region" description="Helical" evidence="8">
    <location>
        <begin position="114"/>
        <end position="135"/>
    </location>
</feature>
<dbReference type="Pfam" id="PF07690">
    <property type="entry name" value="MFS_1"/>
    <property type="match status" value="1"/>
</dbReference>
<dbReference type="Gene3D" id="1.20.1250.20">
    <property type="entry name" value="MFS general substrate transporter like domains"/>
    <property type="match status" value="1"/>
</dbReference>
<dbReference type="InterPro" id="IPR011701">
    <property type="entry name" value="MFS"/>
</dbReference>
<name>A0ABP7KFR3_9ACTN</name>
<keyword evidence="7" id="KW-0046">Antibiotic resistance</keyword>
<keyword evidence="3" id="KW-1003">Cell membrane</keyword>
<dbReference type="EMBL" id="BAAAZA010000012">
    <property type="protein sequence ID" value="GAA3873929.1"/>
    <property type="molecule type" value="Genomic_DNA"/>
</dbReference>
<feature type="transmembrane region" description="Helical" evidence="8">
    <location>
        <begin position="20"/>
        <end position="41"/>
    </location>
</feature>
<dbReference type="SUPFAM" id="SSF103473">
    <property type="entry name" value="MFS general substrate transporter"/>
    <property type="match status" value="1"/>
</dbReference>
<comment type="caution">
    <text evidence="10">The sequence shown here is derived from an EMBL/GenBank/DDBJ whole genome shotgun (WGS) entry which is preliminary data.</text>
</comment>
<evidence type="ECO:0000256" key="7">
    <source>
        <dbReference type="ARBA" id="ARBA00023251"/>
    </source>
</evidence>
<dbReference type="Proteomes" id="UP001501563">
    <property type="component" value="Unassembled WGS sequence"/>
</dbReference>
<proteinExistence type="predicted"/>
<evidence type="ECO:0000256" key="1">
    <source>
        <dbReference type="ARBA" id="ARBA00004651"/>
    </source>
</evidence>
<evidence type="ECO:0000256" key="2">
    <source>
        <dbReference type="ARBA" id="ARBA00022448"/>
    </source>
</evidence>
<feature type="transmembrane region" description="Helical" evidence="8">
    <location>
        <begin position="53"/>
        <end position="73"/>
    </location>
</feature>
<keyword evidence="2" id="KW-0813">Transport</keyword>
<keyword evidence="11" id="KW-1185">Reference proteome</keyword>
<organism evidence="10 11">
    <name type="scientific">Streptomyces lannensis</name>
    <dbReference type="NCBI Taxonomy" id="766498"/>
    <lineage>
        <taxon>Bacteria</taxon>
        <taxon>Bacillati</taxon>
        <taxon>Actinomycetota</taxon>
        <taxon>Actinomycetes</taxon>
        <taxon>Kitasatosporales</taxon>
        <taxon>Streptomycetaceae</taxon>
        <taxon>Streptomyces</taxon>
    </lineage>
</organism>
<keyword evidence="5 8" id="KW-1133">Transmembrane helix</keyword>
<feature type="transmembrane region" description="Helical" evidence="8">
    <location>
        <begin position="218"/>
        <end position="243"/>
    </location>
</feature>
<evidence type="ECO:0000256" key="4">
    <source>
        <dbReference type="ARBA" id="ARBA00022692"/>
    </source>
</evidence>